<dbReference type="InterPro" id="IPR050095">
    <property type="entry name" value="ECF_ABC_transporter_ATP-bd"/>
</dbReference>
<keyword evidence="7 13" id="KW-0067">ATP-binding</keyword>
<evidence type="ECO:0000256" key="6">
    <source>
        <dbReference type="ARBA" id="ARBA00022741"/>
    </source>
</evidence>
<dbReference type="PANTHER" id="PTHR43553">
    <property type="entry name" value="HEAVY METAL TRANSPORTER"/>
    <property type="match status" value="1"/>
</dbReference>
<dbReference type="Proteomes" id="UP000789325">
    <property type="component" value="Unassembled WGS sequence"/>
</dbReference>
<reference evidence="13" key="2">
    <citation type="submission" date="2021-09" db="EMBL/GenBank/DDBJ databases">
        <authorList>
            <person name="Gilroy R."/>
        </authorList>
    </citation>
    <scope>NUCLEOTIDE SEQUENCE</scope>
    <source>
        <strain evidence="13">USAMLcec12-2067</strain>
    </source>
</reference>
<dbReference type="SMART" id="SM00382">
    <property type="entry name" value="AAA"/>
    <property type="match status" value="2"/>
</dbReference>
<dbReference type="SUPFAM" id="SSF52540">
    <property type="entry name" value="P-loop containing nucleoside triphosphate hydrolases"/>
    <property type="match status" value="2"/>
</dbReference>
<dbReference type="AlphaFoldDB" id="A0A9D3AEB1"/>
<evidence type="ECO:0000256" key="1">
    <source>
        <dbReference type="ARBA" id="ARBA00004202"/>
    </source>
</evidence>
<keyword evidence="4" id="KW-1003">Cell membrane</keyword>
<dbReference type="PROSITE" id="PS00211">
    <property type="entry name" value="ABC_TRANSPORTER_1"/>
    <property type="match status" value="1"/>
</dbReference>
<dbReference type="PROSITE" id="PS50893">
    <property type="entry name" value="ABC_TRANSPORTER_2"/>
    <property type="match status" value="2"/>
</dbReference>
<evidence type="ECO:0000256" key="7">
    <source>
        <dbReference type="ARBA" id="ARBA00022840"/>
    </source>
</evidence>
<keyword evidence="6" id="KW-0547">Nucleotide-binding</keyword>
<dbReference type="GO" id="GO:0043190">
    <property type="term" value="C:ATP-binding cassette (ABC) transporter complex"/>
    <property type="evidence" value="ECO:0007669"/>
    <property type="project" value="TreeGrafter"/>
</dbReference>
<evidence type="ECO:0000256" key="5">
    <source>
        <dbReference type="ARBA" id="ARBA00022737"/>
    </source>
</evidence>
<feature type="domain" description="ABC transporter" evidence="12">
    <location>
        <begin position="330"/>
        <end position="560"/>
    </location>
</feature>
<proteinExistence type="inferred from homology"/>
<evidence type="ECO:0000256" key="2">
    <source>
        <dbReference type="ARBA" id="ARBA00005417"/>
    </source>
</evidence>
<keyword evidence="8" id="KW-1278">Translocase</keyword>
<gene>
    <name evidence="13" type="ORF">K8V16_10425</name>
</gene>
<dbReference type="GO" id="GO:0016887">
    <property type="term" value="F:ATP hydrolysis activity"/>
    <property type="evidence" value="ECO:0007669"/>
    <property type="project" value="InterPro"/>
</dbReference>
<reference evidence="13" key="1">
    <citation type="journal article" date="2021" name="PeerJ">
        <title>Extensive microbial diversity within the chicken gut microbiome revealed by metagenomics and culture.</title>
        <authorList>
            <person name="Gilroy R."/>
            <person name="Ravi A."/>
            <person name="Getino M."/>
            <person name="Pursley I."/>
            <person name="Horton D.L."/>
            <person name="Alikhan N.F."/>
            <person name="Baker D."/>
            <person name="Gharbi K."/>
            <person name="Hall N."/>
            <person name="Watson M."/>
            <person name="Adriaenssens E.M."/>
            <person name="Foster-Nyarko E."/>
            <person name="Jarju S."/>
            <person name="Secka A."/>
            <person name="Antonio M."/>
            <person name="Oren A."/>
            <person name="Chaudhuri R.R."/>
            <person name="La Ragione R."/>
            <person name="Hildebrand F."/>
            <person name="Pallen M.J."/>
        </authorList>
    </citation>
    <scope>NUCLEOTIDE SEQUENCE</scope>
    <source>
        <strain evidence="13">USAMLcec12-2067</strain>
    </source>
</reference>
<evidence type="ECO:0000313" key="14">
    <source>
        <dbReference type="Proteomes" id="UP000789325"/>
    </source>
</evidence>
<dbReference type="InterPro" id="IPR015856">
    <property type="entry name" value="ABC_transpr_CbiO/EcfA_su"/>
</dbReference>
<dbReference type="Pfam" id="PF00005">
    <property type="entry name" value="ABC_tran"/>
    <property type="match status" value="2"/>
</dbReference>
<comment type="function">
    <text evidence="10">Probably part of an ABC transporter complex. Responsible for energy coupling to the transport system.</text>
</comment>
<evidence type="ECO:0000256" key="11">
    <source>
        <dbReference type="SAM" id="MobiDB-lite"/>
    </source>
</evidence>
<dbReference type="InterPro" id="IPR003593">
    <property type="entry name" value="AAA+_ATPase"/>
</dbReference>
<keyword evidence="5" id="KW-0677">Repeat</keyword>
<dbReference type="Gene3D" id="3.40.50.300">
    <property type="entry name" value="P-loop containing nucleotide triphosphate hydrolases"/>
    <property type="match status" value="2"/>
</dbReference>
<dbReference type="EMBL" id="DYZL01000208">
    <property type="protein sequence ID" value="HJH44191.1"/>
    <property type="molecule type" value="Genomic_DNA"/>
</dbReference>
<dbReference type="PANTHER" id="PTHR43553:SF23">
    <property type="entry name" value="ABC TRANSPORTER ATP-BINDING COMPONENT"/>
    <property type="match status" value="1"/>
</dbReference>
<dbReference type="GO" id="GO:0005524">
    <property type="term" value="F:ATP binding"/>
    <property type="evidence" value="ECO:0007669"/>
    <property type="project" value="UniProtKB-KW"/>
</dbReference>
<feature type="region of interest" description="Disordered" evidence="11">
    <location>
        <begin position="24"/>
        <end position="56"/>
    </location>
</feature>
<feature type="compositionally biased region" description="Low complexity" evidence="11">
    <location>
        <begin position="35"/>
        <end position="51"/>
    </location>
</feature>
<name>A0A9D3AEB1_9ACTN</name>
<dbReference type="GO" id="GO:0042626">
    <property type="term" value="F:ATPase-coupled transmembrane transporter activity"/>
    <property type="evidence" value="ECO:0007669"/>
    <property type="project" value="TreeGrafter"/>
</dbReference>
<evidence type="ECO:0000256" key="3">
    <source>
        <dbReference type="ARBA" id="ARBA00022448"/>
    </source>
</evidence>
<evidence type="ECO:0000256" key="4">
    <source>
        <dbReference type="ARBA" id="ARBA00022475"/>
    </source>
</evidence>
<protein>
    <submittedName>
        <fullName evidence="13">ABC transporter ATP-binding protein</fullName>
    </submittedName>
</protein>
<sequence>MSAPAIEFRDAGFSYAALDGEADGASRGAEGASDGGSNREGAGAAEAARAASGGGSGAHARGAASVSGVNLVVRQGECVVLTGPSGCGKTTLTRMVNGLIPALYAGEATGEVLVQGVPMDAWEMDDLSCAVGSVFQNPRSQFFNLDTTSEVAFGCENMGVPQGEMHARVAATVRELSIERLMERDIRALSGGEKQLVAVASVHAMEPSVFVLDEPTAALDVDAMKRLRDVLARLKAAGKTILVAEHRLWWLAGVADRIVLMEDGRITCDLPVAEFAAMPAAERARKGLRAWDIAEVEPAAKDSEDRGSMEARVSLEAPRAEEPAHPLLEVRGFEARYGRRGAAVVRNCEFSAQAGCAVALVGRNGAGKTTLARCLAGLHAESAGEVRLSGRVLGPRERAGRVYLAMQESGYQLFSDTAAGELRLALEARERREGKALPEKEAAALVDRTLADFALEDFRERHPLSLSGGQRQRLAIAAGALQGARVMVLDEPTSGLDLANMRRVAAQIERLKARGTCLVIVTHDFEFACATCDELAFMADGRIAERFAFSPRTLRRAREVFGFG</sequence>
<dbReference type="CDD" id="cd03225">
    <property type="entry name" value="ABC_cobalt_CbiO_domain1"/>
    <property type="match status" value="1"/>
</dbReference>
<accession>A0A9D3AEB1</accession>
<evidence type="ECO:0000259" key="12">
    <source>
        <dbReference type="PROSITE" id="PS50893"/>
    </source>
</evidence>
<comment type="similarity">
    <text evidence="2">Belongs to the ABC transporter superfamily.</text>
</comment>
<keyword evidence="9" id="KW-0472">Membrane</keyword>
<keyword evidence="3" id="KW-0813">Transport</keyword>
<feature type="domain" description="ABC transporter" evidence="12">
    <location>
        <begin position="48"/>
        <end position="288"/>
    </location>
</feature>
<evidence type="ECO:0000256" key="9">
    <source>
        <dbReference type="ARBA" id="ARBA00023136"/>
    </source>
</evidence>
<evidence type="ECO:0000313" key="13">
    <source>
        <dbReference type="EMBL" id="HJH44191.1"/>
    </source>
</evidence>
<dbReference type="InterPro" id="IPR017871">
    <property type="entry name" value="ABC_transporter-like_CS"/>
</dbReference>
<dbReference type="InterPro" id="IPR003439">
    <property type="entry name" value="ABC_transporter-like_ATP-bd"/>
</dbReference>
<organism evidence="13 14">
    <name type="scientific">Rubneribacter badeniensis</name>
    <dbReference type="NCBI Taxonomy" id="2070688"/>
    <lineage>
        <taxon>Bacteria</taxon>
        <taxon>Bacillati</taxon>
        <taxon>Actinomycetota</taxon>
        <taxon>Coriobacteriia</taxon>
        <taxon>Eggerthellales</taxon>
        <taxon>Eggerthellaceae</taxon>
        <taxon>Rubneribacter</taxon>
    </lineage>
</organism>
<comment type="subcellular location">
    <subcellularLocation>
        <location evidence="1">Cell membrane</location>
        <topology evidence="1">Peripheral membrane protein</topology>
    </subcellularLocation>
</comment>
<evidence type="ECO:0000256" key="8">
    <source>
        <dbReference type="ARBA" id="ARBA00022967"/>
    </source>
</evidence>
<dbReference type="InterPro" id="IPR027417">
    <property type="entry name" value="P-loop_NTPase"/>
</dbReference>
<evidence type="ECO:0000256" key="10">
    <source>
        <dbReference type="ARBA" id="ARBA00025157"/>
    </source>
</evidence>
<comment type="caution">
    <text evidence="13">The sequence shown here is derived from an EMBL/GenBank/DDBJ whole genome shotgun (WGS) entry which is preliminary data.</text>
</comment>